<evidence type="ECO:0000313" key="1">
    <source>
        <dbReference type="EMBL" id="QMS86545.1"/>
    </source>
</evidence>
<organism evidence="1 2">
    <name type="scientific">Nostoc edaphicum CCNP1411</name>
    <dbReference type="NCBI Taxonomy" id="1472755"/>
    <lineage>
        <taxon>Bacteria</taxon>
        <taxon>Bacillati</taxon>
        <taxon>Cyanobacteriota</taxon>
        <taxon>Cyanophyceae</taxon>
        <taxon>Nostocales</taxon>
        <taxon>Nostocaceae</taxon>
        <taxon>Nostoc</taxon>
    </lineage>
</organism>
<dbReference type="InterPro" id="IPR044924">
    <property type="entry name" value="HAD-SF_hydro_IA_REG-2-like_cap"/>
</dbReference>
<dbReference type="EMBL" id="CP054698">
    <property type="protein sequence ID" value="QMS86545.1"/>
    <property type="molecule type" value="Genomic_DNA"/>
</dbReference>
<dbReference type="RefSeq" id="WP_181929981.1">
    <property type="nucleotide sequence ID" value="NZ_CP054698.1"/>
</dbReference>
<dbReference type="InterPro" id="IPR023214">
    <property type="entry name" value="HAD_sf"/>
</dbReference>
<sequence>MKYLFWDFDQTLGYRDGMWSETLHSILKRHRIHNIDLEDIRPFVNIGFTWHSPETPHNLLFNGKTWWEYMNEYFTEIYEKVGINKTQAIKYASQVQNEYKNLEKWHLYDDVIPTLRDAIKHNYKNIILSNHIPELHEIIDQLNITE</sequence>
<proteinExistence type="predicted"/>
<dbReference type="AlphaFoldDB" id="A0A7D7QJY3"/>
<dbReference type="Gene3D" id="1.10.150.720">
    <property type="entry name" value="Haloacid dehalogenase-like hydrolase"/>
    <property type="match status" value="1"/>
</dbReference>
<dbReference type="InterPro" id="IPR036412">
    <property type="entry name" value="HAD-like_sf"/>
</dbReference>
<keyword evidence="2" id="KW-1185">Reference proteome</keyword>
<protein>
    <recommendedName>
        <fullName evidence="3">HAD family hydrolase</fullName>
    </recommendedName>
</protein>
<evidence type="ECO:0000313" key="2">
    <source>
        <dbReference type="Proteomes" id="UP000514713"/>
    </source>
</evidence>
<evidence type="ECO:0008006" key="3">
    <source>
        <dbReference type="Google" id="ProtNLM"/>
    </source>
</evidence>
<dbReference type="KEGG" id="ned:HUN01_02795"/>
<dbReference type="SUPFAM" id="SSF56784">
    <property type="entry name" value="HAD-like"/>
    <property type="match status" value="1"/>
</dbReference>
<reference evidence="2" key="1">
    <citation type="submission" date="2020-06" db="EMBL/GenBank/DDBJ databases">
        <title>Nostoc edaphicum CCNP1411 genome.</title>
        <authorList>
            <person name="Fidor A."/>
            <person name="Grabski M."/>
            <person name="Gawor J."/>
            <person name="Gromadka R."/>
            <person name="Wegrzyn G."/>
            <person name="Mazur-Marzec H."/>
        </authorList>
    </citation>
    <scope>NUCLEOTIDE SEQUENCE [LARGE SCALE GENOMIC DNA]</scope>
    <source>
        <strain evidence="2">CCNP1411</strain>
    </source>
</reference>
<dbReference type="Proteomes" id="UP000514713">
    <property type="component" value="Chromosome"/>
</dbReference>
<gene>
    <name evidence="1" type="ORF">HUN01_02795</name>
</gene>
<name>A0A7D7QJY3_9NOSO</name>
<accession>A0A7D7QJY3</accession>
<dbReference type="Gene3D" id="3.40.50.1000">
    <property type="entry name" value="HAD superfamily/HAD-like"/>
    <property type="match status" value="1"/>
</dbReference>